<evidence type="ECO:0000259" key="4">
    <source>
        <dbReference type="SMART" id="SM00895"/>
    </source>
</evidence>
<reference evidence="5" key="1">
    <citation type="submission" date="2019-08" db="EMBL/GenBank/DDBJ databases">
        <authorList>
            <person name="Kucharzyk K."/>
            <person name="Murdoch R.W."/>
            <person name="Higgins S."/>
            <person name="Loffler F."/>
        </authorList>
    </citation>
    <scope>NUCLEOTIDE SEQUENCE</scope>
</reference>
<dbReference type="AlphaFoldDB" id="A0A644ZFC0"/>
<evidence type="ECO:0000256" key="3">
    <source>
        <dbReference type="ARBA" id="ARBA00023163"/>
    </source>
</evidence>
<protein>
    <recommendedName>
        <fullName evidence="4">GntR C-terminal domain-containing protein</fullName>
    </recommendedName>
</protein>
<dbReference type="Pfam" id="PF07729">
    <property type="entry name" value="FCD"/>
    <property type="match status" value="1"/>
</dbReference>
<dbReference type="InterPro" id="IPR011711">
    <property type="entry name" value="GntR_C"/>
</dbReference>
<proteinExistence type="predicted"/>
<organism evidence="5">
    <name type="scientific">bioreactor metagenome</name>
    <dbReference type="NCBI Taxonomy" id="1076179"/>
    <lineage>
        <taxon>unclassified sequences</taxon>
        <taxon>metagenomes</taxon>
        <taxon>ecological metagenomes</taxon>
    </lineage>
</organism>
<comment type="caution">
    <text evidence="5">The sequence shown here is derived from an EMBL/GenBank/DDBJ whole genome shotgun (WGS) entry which is preliminary data.</text>
</comment>
<sequence length="166" mass="19258">MGLISSRQGSGNYLTGDLSKNIEESFAMMFMLRQIDDIEMSQLRRAVDIQAMRLAVRNITDDEIEELRHIFDKYMSAESNNAVFLDKEFHFLIAKYSKNGLFMTINSALSEVMDKFIFKARSLVIQNEGDVITVMHTEMMRSLLERNEEKGILAVNTHYDIIDRYL</sequence>
<keyword evidence="3" id="KW-0804">Transcription</keyword>
<gene>
    <name evidence="5" type="ORF">SDC9_84017</name>
</gene>
<dbReference type="GO" id="GO:0003677">
    <property type="term" value="F:DNA binding"/>
    <property type="evidence" value="ECO:0007669"/>
    <property type="project" value="UniProtKB-KW"/>
</dbReference>
<accession>A0A644ZFC0</accession>
<feature type="domain" description="GntR C-terminal" evidence="4">
    <location>
        <begin position="39"/>
        <end position="161"/>
    </location>
</feature>
<keyword evidence="2" id="KW-0238">DNA-binding</keyword>
<evidence type="ECO:0000256" key="2">
    <source>
        <dbReference type="ARBA" id="ARBA00023125"/>
    </source>
</evidence>
<dbReference type="InterPro" id="IPR008920">
    <property type="entry name" value="TF_FadR/GntR_C"/>
</dbReference>
<name>A0A644ZFC0_9ZZZZ</name>
<dbReference type="EMBL" id="VSSQ01007930">
    <property type="protein sequence ID" value="MPM37403.1"/>
    <property type="molecule type" value="Genomic_DNA"/>
</dbReference>
<evidence type="ECO:0000313" key="5">
    <source>
        <dbReference type="EMBL" id="MPM37403.1"/>
    </source>
</evidence>
<keyword evidence="1" id="KW-0805">Transcription regulation</keyword>
<dbReference type="Gene3D" id="1.20.120.530">
    <property type="entry name" value="GntR ligand-binding domain-like"/>
    <property type="match status" value="1"/>
</dbReference>
<dbReference type="SUPFAM" id="SSF48008">
    <property type="entry name" value="GntR ligand-binding domain-like"/>
    <property type="match status" value="1"/>
</dbReference>
<evidence type="ECO:0000256" key="1">
    <source>
        <dbReference type="ARBA" id="ARBA00023015"/>
    </source>
</evidence>
<dbReference type="SMART" id="SM00895">
    <property type="entry name" value="FCD"/>
    <property type="match status" value="1"/>
</dbReference>